<dbReference type="Proteomes" id="UP000325182">
    <property type="component" value="Unassembled WGS sequence"/>
</dbReference>
<keyword evidence="1" id="KW-0067">ATP-binding</keyword>
<proteinExistence type="predicted"/>
<protein>
    <submittedName>
        <fullName evidence="1">DNA helicase</fullName>
    </submittedName>
</protein>
<dbReference type="AlphaFoldDB" id="A0A5D4MJ48"/>
<keyword evidence="1" id="KW-0547">Nucleotide-binding</keyword>
<comment type="caution">
    <text evidence="1">The sequence shown here is derived from an EMBL/GenBank/DDBJ whole genome shotgun (WGS) entry which is preliminary data.</text>
</comment>
<dbReference type="GO" id="GO:0004386">
    <property type="term" value="F:helicase activity"/>
    <property type="evidence" value="ECO:0007669"/>
    <property type="project" value="UniProtKB-KW"/>
</dbReference>
<evidence type="ECO:0000313" key="1">
    <source>
        <dbReference type="EMBL" id="TYS00996.1"/>
    </source>
</evidence>
<keyword evidence="1" id="KW-0378">Hydrolase</keyword>
<accession>A0A5D4MJ48</accession>
<keyword evidence="1" id="KW-0347">Helicase</keyword>
<gene>
    <name evidence="1" type="ORF">FZC84_05775</name>
</gene>
<name>A0A5D4MJ48_9BACI</name>
<dbReference type="EMBL" id="VTEG01000002">
    <property type="protein sequence ID" value="TYS00996.1"/>
    <property type="molecule type" value="Genomic_DNA"/>
</dbReference>
<organism evidence="1 2">
    <name type="scientific">Rossellomorea vietnamensis</name>
    <dbReference type="NCBI Taxonomy" id="218284"/>
    <lineage>
        <taxon>Bacteria</taxon>
        <taxon>Bacillati</taxon>
        <taxon>Bacillota</taxon>
        <taxon>Bacilli</taxon>
        <taxon>Bacillales</taxon>
        <taxon>Bacillaceae</taxon>
        <taxon>Rossellomorea</taxon>
    </lineage>
</organism>
<sequence>MSLLGFACIKSGSALVSPDRQMSSREKKAVYPVILLRLFDPEGLGAATGLGVTFQWVRNLGLTCPASPAGGRAPSAPILLRKG</sequence>
<reference evidence="1 2" key="1">
    <citation type="submission" date="2019-08" db="EMBL/GenBank/DDBJ databases">
        <title>Bacillus genomes from the desert of Cuatro Cienegas, Coahuila.</title>
        <authorList>
            <person name="Olmedo-Alvarez G."/>
        </authorList>
    </citation>
    <scope>NUCLEOTIDE SEQUENCE [LARGE SCALE GENOMIC DNA]</scope>
    <source>
        <strain evidence="1 2">CH128b_4D</strain>
    </source>
</reference>
<evidence type="ECO:0000313" key="2">
    <source>
        <dbReference type="Proteomes" id="UP000325182"/>
    </source>
</evidence>